<evidence type="ECO:0000313" key="3">
    <source>
        <dbReference type="EMBL" id="SMP74907.1"/>
    </source>
</evidence>
<feature type="transmembrane region" description="Helical" evidence="2">
    <location>
        <begin position="79"/>
        <end position="100"/>
    </location>
</feature>
<keyword evidence="2" id="KW-0472">Membrane</keyword>
<dbReference type="EMBL" id="FXUG01000018">
    <property type="protein sequence ID" value="SMP74907.1"/>
    <property type="molecule type" value="Genomic_DNA"/>
</dbReference>
<keyword evidence="2" id="KW-1133">Transmembrane helix</keyword>
<gene>
    <name evidence="3" type="ORF">SAMN06265222_11873</name>
</gene>
<keyword evidence="4" id="KW-1185">Reference proteome</keyword>
<organism evidence="3 4">
    <name type="scientific">Neorhodopirellula lusitana</name>
    <dbReference type="NCBI Taxonomy" id="445327"/>
    <lineage>
        <taxon>Bacteria</taxon>
        <taxon>Pseudomonadati</taxon>
        <taxon>Planctomycetota</taxon>
        <taxon>Planctomycetia</taxon>
        <taxon>Pirellulales</taxon>
        <taxon>Pirellulaceae</taxon>
        <taxon>Neorhodopirellula</taxon>
    </lineage>
</organism>
<evidence type="ECO:0000256" key="1">
    <source>
        <dbReference type="SAM" id="MobiDB-lite"/>
    </source>
</evidence>
<dbReference type="RefSeq" id="WP_283434978.1">
    <property type="nucleotide sequence ID" value="NZ_CAWLDM010000001.1"/>
</dbReference>
<evidence type="ECO:0000313" key="4">
    <source>
        <dbReference type="Proteomes" id="UP001158067"/>
    </source>
</evidence>
<reference evidence="3 4" key="1">
    <citation type="submission" date="2017-05" db="EMBL/GenBank/DDBJ databases">
        <authorList>
            <person name="Varghese N."/>
            <person name="Submissions S."/>
        </authorList>
    </citation>
    <scope>NUCLEOTIDE SEQUENCE [LARGE SCALE GENOMIC DNA]</scope>
    <source>
        <strain evidence="3 4">DSM 25457</strain>
    </source>
</reference>
<name>A0ABY1QNS6_9BACT</name>
<feature type="region of interest" description="Disordered" evidence="1">
    <location>
        <begin position="1"/>
        <end position="25"/>
    </location>
</feature>
<evidence type="ECO:0000256" key="2">
    <source>
        <dbReference type="SAM" id="Phobius"/>
    </source>
</evidence>
<comment type="caution">
    <text evidence="3">The sequence shown here is derived from an EMBL/GenBank/DDBJ whole genome shotgun (WGS) entry which is preliminary data.</text>
</comment>
<proteinExistence type="predicted"/>
<sequence length="101" mass="10699">MTDQPNPYQTPETTDSVVGEPLPEDAGRYAPCPSCGQVAAKQVGMTWWGGVLGPKLLKHVRCTCCGRAYNGKTGGSNRWGIAIYLGVSFLLGAIAFGILLL</sequence>
<dbReference type="Proteomes" id="UP001158067">
    <property type="component" value="Unassembled WGS sequence"/>
</dbReference>
<keyword evidence="2" id="KW-0812">Transmembrane</keyword>
<evidence type="ECO:0008006" key="5">
    <source>
        <dbReference type="Google" id="ProtNLM"/>
    </source>
</evidence>
<accession>A0ABY1QNS6</accession>
<protein>
    <recommendedName>
        <fullName evidence="5">DUF983 domain-containing protein</fullName>
    </recommendedName>
</protein>
<feature type="compositionally biased region" description="Polar residues" evidence="1">
    <location>
        <begin position="1"/>
        <end position="16"/>
    </location>
</feature>